<evidence type="ECO:0000313" key="4">
    <source>
        <dbReference type="Proteomes" id="UP000011717"/>
    </source>
</evidence>
<dbReference type="GO" id="GO:0008168">
    <property type="term" value="F:methyltransferase activity"/>
    <property type="evidence" value="ECO:0007669"/>
    <property type="project" value="UniProtKB-KW"/>
</dbReference>
<reference evidence="3 4" key="1">
    <citation type="journal article" date="2013" name="Genome Announc.">
        <title>Draft Genome Sequence of Strain JLT2015T, Belonging to the Family Sphingomonadaceae of the Alphaproteobacteria.</title>
        <authorList>
            <person name="Tang K."/>
            <person name="Liu K."/>
            <person name="Li S."/>
            <person name="Jiao N."/>
        </authorList>
    </citation>
    <scope>NUCLEOTIDE SEQUENCE [LARGE SCALE GENOMIC DNA]</scope>
    <source>
        <strain evidence="3 4">JLT2015</strain>
    </source>
</reference>
<accession>M2U6L6</accession>
<name>M2U6L6_9SPHN</name>
<dbReference type="OrthoDB" id="5449367at2"/>
<gene>
    <name evidence="3" type="ORF">C725_0615</name>
</gene>
<dbReference type="RefSeq" id="WP_008600081.1">
    <property type="nucleotide sequence ID" value="NZ_AMRV01000002.1"/>
</dbReference>
<keyword evidence="3" id="KW-0808">Transferase</keyword>
<keyword evidence="1" id="KW-0175">Coiled coil</keyword>
<dbReference type="GO" id="GO:0032259">
    <property type="term" value="P:methylation"/>
    <property type="evidence" value="ECO:0007669"/>
    <property type="project" value="UniProtKB-KW"/>
</dbReference>
<dbReference type="Pfam" id="PF13649">
    <property type="entry name" value="Methyltransf_25"/>
    <property type="match status" value="1"/>
</dbReference>
<protein>
    <submittedName>
        <fullName evidence="3">S-adenosyl-L-methionine-dependent methyltransferase</fullName>
    </submittedName>
</protein>
<evidence type="ECO:0000256" key="1">
    <source>
        <dbReference type="SAM" id="Coils"/>
    </source>
</evidence>
<dbReference type="InterPro" id="IPR029063">
    <property type="entry name" value="SAM-dependent_MTases_sf"/>
</dbReference>
<evidence type="ECO:0000313" key="3">
    <source>
        <dbReference type="EMBL" id="EMD83643.1"/>
    </source>
</evidence>
<dbReference type="Gene3D" id="3.40.50.150">
    <property type="entry name" value="Vaccinia Virus protein VP39"/>
    <property type="match status" value="1"/>
</dbReference>
<dbReference type="EMBL" id="AMRV01000002">
    <property type="protein sequence ID" value="EMD83643.1"/>
    <property type="molecule type" value="Genomic_DNA"/>
</dbReference>
<evidence type="ECO:0000259" key="2">
    <source>
        <dbReference type="Pfam" id="PF13649"/>
    </source>
</evidence>
<keyword evidence="4" id="KW-1185">Reference proteome</keyword>
<organism evidence="3 4">
    <name type="scientific">Pacificimonas flava</name>
    <dbReference type="NCBI Taxonomy" id="1234595"/>
    <lineage>
        <taxon>Bacteria</taxon>
        <taxon>Pseudomonadati</taxon>
        <taxon>Pseudomonadota</taxon>
        <taxon>Alphaproteobacteria</taxon>
        <taxon>Sphingomonadales</taxon>
        <taxon>Sphingosinicellaceae</taxon>
        <taxon>Pacificimonas</taxon>
    </lineage>
</organism>
<proteinExistence type="predicted"/>
<sequence>MPERADGWVWDRYWHYDRIASCFDEGRANYSEPVAAPWKAFFAKCQDGAAILDLCTGNGALALIAAETAAEDGRRFAITGIDKAAIDPAAYVSRHADALRTIDFRSGVAAESLPFGDESFDAVVSQYGAEYAPRGETLAEAVRVLRPGGRIALVMHAADGTVAARAKAAMDDADFLLDDARLPAAALACFRAVAKAEQGESLVEAEERRARSALTAFETALKRTGERLETASDPEMLKNSARVLIDAHTKRQLAPLSALEEKAEEVRLEIAAHRGRLQALLNAAVSPEDCADMARDLSALGCEDASWENAMNGDALIGYRLKARRAA</sequence>
<feature type="domain" description="Methyltransferase" evidence="2">
    <location>
        <begin position="51"/>
        <end position="149"/>
    </location>
</feature>
<dbReference type="PANTHER" id="PTHR42912">
    <property type="entry name" value="METHYLTRANSFERASE"/>
    <property type="match status" value="1"/>
</dbReference>
<dbReference type="SUPFAM" id="SSF53335">
    <property type="entry name" value="S-adenosyl-L-methionine-dependent methyltransferases"/>
    <property type="match status" value="1"/>
</dbReference>
<dbReference type="Proteomes" id="UP000011717">
    <property type="component" value="Unassembled WGS sequence"/>
</dbReference>
<dbReference type="AlphaFoldDB" id="M2U6L6"/>
<keyword evidence="3" id="KW-0489">Methyltransferase</keyword>
<dbReference type="CDD" id="cd02440">
    <property type="entry name" value="AdoMet_MTases"/>
    <property type="match status" value="1"/>
</dbReference>
<comment type="caution">
    <text evidence="3">The sequence shown here is derived from an EMBL/GenBank/DDBJ whole genome shotgun (WGS) entry which is preliminary data.</text>
</comment>
<dbReference type="InterPro" id="IPR041698">
    <property type="entry name" value="Methyltransf_25"/>
</dbReference>
<feature type="coiled-coil region" evidence="1">
    <location>
        <begin position="256"/>
        <end position="283"/>
    </location>
</feature>
<dbReference type="InterPro" id="IPR050508">
    <property type="entry name" value="Methyltransf_Superfamily"/>
</dbReference>